<protein>
    <recommendedName>
        <fullName evidence="1">protein-serine/threonine phosphatase</fullName>
        <ecNumber evidence="1">3.1.3.16</ecNumber>
    </recommendedName>
</protein>
<proteinExistence type="predicted"/>
<keyword evidence="3" id="KW-0378">Hydrolase</keyword>
<dbReference type="Proteomes" id="UP000002586">
    <property type="component" value="Chromosome"/>
</dbReference>
<dbReference type="HOGENOM" id="CLU_044065_0_0_5"/>
<dbReference type="GO" id="GO:0005737">
    <property type="term" value="C:cytoplasm"/>
    <property type="evidence" value="ECO:0007669"/>
    <property type="project" value="TreeGrafter"/>
</dbReference>
<reference evidence="8" key="1">
    <citation type="journal article" date="2009" name="Appl. Environ. Microbiol.">
        <title>Complete genome sequence of the chemolithoautotrophic marine magnetotactic coccus strain MC-1.</title>
        <authorList>
            <person name="Schubbe S."/>
            <person name="Williams T.J."/>
            <person name="Xie G."/>
            <person name="Kiss H.E."/>
            <person name="Brettin T.S."/>
            <person name="Martinez D."/>
            <person name="Ross C.A."/>
            <person name="Schuler D."/>
            <person name="Cox B.L."/>
            <person name="Nealson K.H."/>
            <person name="Bazylinski D.A."/>
        </authorList>
    </citation>
    <scope>NUCLEOTIDE SEQUENCE [LARGE SCALE GENOMIC DNA]</scope>
    <source>
        <strain evidence="8">ATCC BAA-1437 / JCM 17883 / MC-1</strain>
    </source>
</reference>
<dbReference type="AlphaFoldDB" id="A0L464"/>
<feature type="domain" description="Calcineurin-like phosphoesterase" evidence="6">
    <location>
        <begin position="128"/>
        <end position="266"/>
    </location>
</feature>
<dbReference type="SUPFAM" id="SSF56300">
    <property type="entry name" value="Metallo-dependent phosphatases"/>
    <property type="match status" value="1"/>
</dbReference>
<evidence type="ECO:0000313" key="8">
    <source>
        <dbReference type="Proteomes" id="UP000002586"/>
    </source>
</evidence>
<evidence type="ECO:0000256" key="5">
    <source>
        <dbReference type="ARBA" id="ARBA00023211"/>
    </source>
</evidence>
<dbReference type="Pfam" id="PF00149">
    <property type="entry name" value="Metallophos"/>
    <property type="match status" value="1"/>
</dbReference>
<sequence>MRLQQGQSLLLGRDQPYQQALFEWDATVATRHAELHLTATELHIRELHTDYGLTIAPAQCEPHSTADTLLTNLLQPFSQPLTPLPATAALELLEQVNAQRSQEPYHPLNRFGQPGALLELPPHVQPILVGDLHARVENLLTILQWDGLLSGIASGQQALIILGDAVHSELDGEMENMESSMLMMDLILRLKSLFPNGVFYLRGNHDSFLASVSKGGVPQGKLWQHALLEQRGEAYVAAMQHLYEHLPLVAVGQAFLCCHAAPPRAKVTRSMITDAYAYPGLVKELLWNRIRTQYLLHGYSKRDIHRFRKSMGCTPQTPFIVSHNPMDRRQSHWTNACDIPLYHIFFSGLTSDIGLFVGVGHEMIPLTLPCQSMVHAHP</sequence>
<evidence type="ECO:0000259" key="6">
    <source>
        <dbReference type="Pfam" id="PF00149"/>
    </source>
</evidence>
<dbReference type="InterPro" id="IPR050341">
    <property type="entry name" value="PP1_catalytic_subunit"/>
</dbReference>
<dbReference type="STRING" id="156889.Mmc1_0230"/>
<dbReference type="PANTHER" id="PTHR11668">
    <property type="entry name" value="SERINE/THREONINE PROTEIN PHOSPHATASE"/>
    <property type="match status" value="1"/>
</dbReference>
<keyword evidence="8" id="KW-1185">Reference proteome</keyword>
<evidence type="ECO:0000256" key="4">
    <source>
        <dbReference type="ARBA" id="ARBA00022912"/>
    </source>
</evidence>
<dbReference type="eggNOG" id="COG0639">
    <property type="taxonomic scope" value="Bacteria"/>
</dbReference>
<gene>
    <name evidence="7" type="ordered locus">Mmc1_0230</name>
</gene>
<keyword evidence="4" id="KW-0904">Protein phosphatase</keyword>
<dbReference type="EC" id="3.1.3.16" evidence="1"/>
<dbReference type="PANTHER" id="PTHR11668:SF300">
    <property type="entry name" value="SERINE_THREONINE-PROTEIN PHOSPHATASE"/>
    <property type="match status" value="1"/>
</dbReference>
<evidence type="ECO:0000313" key="7">
    <source>
        <dbReference type="EMBL" id="ABK42757.1"/>
    </source>
</evidence>
<organism evidence="7 8">
    <name type="scientific">Magnetococcus marinus (strain ATCC BAA-1437 / JCM 17883 / MC-1)</name>
    <dbReference type="NCBI Taxonomy" id="156889"/>
    <lineage>
        <taxon>Bacteria</taxon>
        <taxon>Pseudomonadati</taxon>
        <taxon>Pseudomonadota</taxon>
        <taxon>Magnetococcia</taxon>
        <taxon>Magnetococcales</taxon>
        <taxon>Magnetococcaceae</taxon>
        <taxon>Magnetococcus</taxon>
    </lineage>
</organism>
<dbReference type="RefSeq" id="WP_011711930.1">
    <property type="nucleotide sequence ID" value="NC_008576.1"/>
</dbReference>
<name>A0L464_MAGMM</name>
<reference evidence="7 8" key="2">
    <citation type="journal article" date="2012" name="Int. J. Syst. Evol. Microbiol.">
        <title>Magnetococcus marinus gen. nov., sp. nov., a marine, magnetotactic bacterium that represents a novel lineage (Magnetococcaceae fam. nov.; Magnetococcales ord. nov.) at the base of the Alphaproteobacteria.</title>
        <authorList>
            <person name="Bazylinski D.A."/>
            <person name="Williams T.J."/>
            <person name="Lefevre C.T."/>
            <person name="Berg R.J."/>
            <person name="Zhang C.L."/>
            <person name="Bowser S.S."/>
            <person name="Dean A.J."/>
            <person name="Beveridge T.J."/>
        </authorList>
    </citation>
    <scope>NUCLEOTIDE SEQUENCE [LARGE SCALE GENOMIC DNA]</scope>
    <source>
        <strain evidence="8">ATCC BAA-1437 / JCM 17883 / MC-1</strain>
    </source>
</reference>
<keyword evidence="5" id="KW-0464">Manganese</keyword>
<evidence type="ECO:0000256" key="1">
    <source>
        <dbReference type="ARBA" id="ARBA00013081"/>
    </source>
</evidence>
<dbReference type="GO" id="GO:0004722">
    <property type="term" value="F:protein serine/threonine phosphatase activity"/>
    <property type="evidence" value="ECO:0007669"/>
    <property type="project" value="UniProtKB-EC"/>
</dbReference>
<dbReference type="KEGG" id="mgm:Mmc1_0230"/>
<evidence type="ECO:0000256" key="3">
    <source>
        <dbReference type="ARBA" id="ARBA00022801"/>
    </source>
</evidence>
<dbReference type="GO" id="GO:0046872">
    <property type="term" value="F:metal ion binding"/>
    <property type="evidence" value="ECO:0007669"/>
    <property type="project" value="UniProtKB-KW"/>
</dbReference>
<dbReference type="InterPro" id="IPR004843">
    <property type="entry name" value="Calcineurin-like_PHP"/>
</dbReference>
<dbReference type="EMBL" id="CP000471">
    <property type="protein sequence ID" value="ABK42757.1"/>
    <property type="molecule type" value="Genomic_DNA"/>
</dbReference>
<dbReference type="InterPro" id="IPR029052">
    <property type="entry name" value="Metallo-depent_PP-like"/>
</dbReference>
<dbReference type="Gene3D" id="3.60.21.10">
    <property type="match status" value="1"/>
</dbReference>
<dbReference type="OrthoDB" id="5427983at2"/>
<keyword evidence="2" id="KW-0479">Metal-binding</keyword>
<evidence type="ECO:0000256" key="2">
    <source>
        <dbReference type="ARBA" id="ARBA00022723"/>
    </source>
</evidence>
<accession>A0L464</accession>